<keyword evidence="1" id="KW-0614">Plasmid</keyword>
<evidence type="ECO:0000313" key="2">
    <source>
        <dbReference type="Proteomes" id="UP000057820"/>
    </source>
</evidence>
<dbReference type="AlphaFoldDB" id="A0A0H5P818"/>
<geneLocation type="plasmid" evidence="1">
    <name>2</name>
</geneLocation>
<dbReference type="EMBL" id="LN868939">
    <property type="protein sequence ID" value="CRY83568.1"/>
    <property type="molecule type" value="Genomic_DNA"/>
</dbReference>
<dbReference type="KEGG" id="nfr:ERS450000_05558"/>
<accession>A0A0H5P818</accession>
<organism evidence="1 2">
    <name type="scientific">Nocardia farcinica</name>
    <dbReference type="NCBI Taxonomy" id="37329"/>
    <lineage>
        <taxon>Bacteria</taxon>
        <taxon>Bacillati</taxon>
        <taxon>Actinomycetota</taxon>
        <taxon>Actinomycetes</taxon>
        <taxon>Mycobacteriales</taxon>
        <taxon>Nocardiaceae</taxon>
        <taxon>Nocardia</taxon>
    </lineage>
</organism>
<sequence length="172" mass="19110">MSYPPNTTVALVEGRRPAVSLFLAPEPLMPGGAILHVLEQDPVPAAREPEPDVGLIDAAQATAEPAWHARFRPFAPRPCDPDLIRSVLRDHLIDDPEPPGLDVADRTEVLRLATLPEHRIGMRRIEDFQCWSVRQAMLAVYRHFAIDQQVPLVYHGFADPGEGWFALRAADA</sequence>
<dbReference type="Proteomes" id="UP000057820">
    <property type="component" value="Plasmid 2"/>
</dbReference>
<name>A0A0H5P818_NOCFR</name>
<gene>
    <name evidence="1" type="ORF">ERS450000_05558</name>
</gene>
<protein>
    <submittedName>
        <fullName evidence="1">Uncharacterized protein</fullName>
    </submittedName>
</protein>
<evidence type="ECO:0000313" key="1">
    <source>
        <dbReference type="EMBL" id="CRY83568.1"/>
    </source>
</evidence>
<proteinExistence type="predicted"/>
<reference evidence="2" key="1">
    <citation type="submission" date="2015-03" db="EMBL/GenBank/DDBJ databases">
        <authorList>
            <consortium name="Pathogen Informatics"/>
        </authorList>
    </citation>
    <scope>NUCLEOTIDE SEQUENCE [LARGE SCALE GENOMIC DNA]</scope>
    <source>
        <strain evidence="2">NCTC11134</strain>
        <plasmid evidence="2">2</plasmid>
    </source>
</reference>
<dbReference type="RefSeq" id="WP_060594736.1">
    <property type="nucleotide sequence ID" value="NZ_CP031418.1"/>
</dbReference>